<evidence type="ECO:0000313" key="2">
    <source>
        <dbReference type="Proteomes" id="UP000251060"/>
    </source>
</evidence>
<evidence type="ECO:0000313" key="1">
    <source>
        <dbReference type="EMBL" id="PQV42348.1"/>
    </source>
</evidence>
<dbReference type="EMBL" id="PVBU01000007">
    <property type="protein sequence ID" value="PQV42348.1"/>
    <property type="molecule type" value="Genomic_DNA"/>
</dbReference>
<organism evidence="1 2">
    <name type="scientific">Methanohalophilus euhalobius</name>
    <dbReference type="NCBI Taxonomy" id="51203"/>
    <lineage>
        <taxon>Archaea</taxon>
        <taxon>Methanobacteriati</taxon>
        <taxon>Methanobacteriota</taxon>
        <taxon>Stenosarchaea group</taxon>
        <taxon>Methanomicrobia</taxon>
        <taxon>Methanosarcinales</taxon>
        <taxon>Methanosarcinaceae</taxon>
        <taxon>Methanohalophilus</taxon>
    </lineage>
</organism>
<proteinExistence type="predicted"/>
<name>A0A315A067_9EURY</name>
<accession>A0A315A067</accession>
<protein>
    <submittedName>
        <fullName evidence="1">Uncharacterized protein</fullName>
    </submittedName>
</protein>
<reference evidence="1 2" key="1">
    <citation type="submission" date="2018-02" db="EMBL/GenBank/DDBJ databases">
        <title>Subsurface microbial communities from deep shales in Ohio and West Virginia, USA.</title>
        <authorList>
            <person name="Wrighton K."/>
        </authorList>
    </citation>
    <scope>NUCLEOTIDE SEQUENCE [LARGE SCALE GENOMIC DNA]</scope>
    <source>
        <strain evidence="1 2">DSM 10369</strain>
    </source>
</reference>
<comment type="caution">
    <text evidence="1">The sequence shown here is derived from an EMBL/GenBank/DDBJ whole genome shotgun (WGS) entry which is preliminary data.</text>
</comment>
<gene>
    <name evidence="1" type="ORF">B0H22_107126</name>
</gene>
<dbReference type="AlphaFoldDB" id="A0A315A067"/>
<sequence>MYSSNYLMVMKKENFEKEDDSKKVTVFDRNTLDLDAIKYSFPHSKQVLQDIDLLYYLNNNSNKYTSKISSKYLLSTFIMEYLQKLNQLVKEKYSLENTSSLFEKDSVVPDKLDEISDEPLVSWLDDECLLELDDLIKDIQVFNKESLIKFGHILYLTKKELDELSVNQDLEIYDLFFRLKERLNSFEKTTIITKNHEIENIDSFYNDEGEKITKIILSEKNDKKSGKVNASHGYVEYFEY</sequence>
<dbReference type="Proteomes" id="UP000251060">
    <property type="component" value="Unassembled WGS sequence"/>
</dbReference>